<evidence type="ECO:0000313" key="6">
    <source>
        <dbReference type="Proteomes" id="UP000490922"/>
    </source>
</evidence>
<reference evidence="5 6" key="1">
    <citation type="submission" date="2019-09" db="EMBL/GenBank/DDBJ databases">
        <title>Flavobacterium sp. nov., isolated from glacier ice.</title>
        <authorList>
            <person name="Liu Q."/>
        </authorList>
    </citation>
    <scope>NUCLEOTIDE SEQUENCE [LARGE SCALE GENOMIC DNA]</scope>
    <source>
        <strain evidence="5 6">NBRC 112527</strain>
    </source>
</reference>
<evidence type="ECO:0000256" key="2">
    <source>
        <dbReference type="ARBA" id="ARBA00022801"/>
    </source>
</evidence>
<organism evidence="5 6">
    <name type="scientific">Flavobacterium luteum</name>
    <dbReference type="NCBI Taxonomy" id="2026654"/>
    <lineage>
        <taxon>Bacteria</taxon>
        <taxon>Pseudomonadati</taxon>
        <taxon>Bacteroidota</taxon>
        <taxon>Flavobacteriia</taxon>
        <taxon>Flavobacteriales</taxon>
        <taxon>Flavobacteriaceae</taxon>
        <taxon>Flavobacterium</taxon>
    </lineage>
</organism>
<dbReference type="PANTHER" id="PTHR11452">
    <property type="entry name" value="ALPHA-GALACTOSIDASE/ALPHA-N-ACETYLGALACTOSAMINIDASE"/>
    <property type="match status" value="1"/>
</dbReference>
<evidence type="ECO:0000313" key="5">
    <source>
        <dbReference type="EMBL" id="KAB1154039.1"/>
    </source>
</evidence>
<gene>
    <name evidence="5" type="ORF">F6464_13710</name>
</gene>
<dbReference type="InterPro" id="IPR002241">
    <property type="entry name" value="Glyco_hydro_27"/>
</dbReference>
<dbReference type="InterPro" id="IPR017853">
    <property type="entry name" value="GH"/>
</dbReference>
<dbReference type="SUPFAM" id="SSF51445">
    <property type="entry name" value="(Trans)glycosidases"/>
    <property type="match status" value="1"/>
</dbReference>
<evidence type="ECO:0000259" key="4">
    <source>
        <dbReference type="Pfam" id="PF17801"/>
    </source>
</evidence>
<sequence length="711" mass="81193">MRRIKVVLSLVLALAWVEGIAQPVIKYTQGSSEYSIQWDTKFAQINNLSPEIDINDKWVPVSEFKSIRWEKKEGTRFSEVNNYNGKVEYLYLICENHPMISNFTIKFELMEGRPYLVMNSSLTATEKFKLGGIKLFTSAKENIVLPGNTKDWIVFTESASAPHTGALMYPYQLNTKKAKAGSYSKANVGVWLSMLVNDKKNCAFSFASIASELWPNNFKWELPVENDFNKLKVSARSGAIFEKEKIWVPAGNTIITDAFLVGYWENQRPTKILLETGIIMGENVRKGKSMHCPEPGWSSWHSYERNITEKSFLTSAEFISKNLKEYGWKTVQIDGGWWTEPGLYKEDDHTFPHGLRYLSDYSKDLGLDFGLHVSPLRTNPKDPITAQHPDWILKPAVRKKVAKGDDEMETTIGTVYVDGSHPEVPAFSAARYQQIVEGYRPSFMKWDHTYGGLEEGKRYDSTMTFMQAHNKTIRAIRSALPDDLIVTRSMGYVFGALECYDAIRIGNDINHPGYKSEAEPYTNITYGKTLGTIEDDQVEKGLIRFARAVSQNYYIHKNIAIVDPDAFFVSPQYTIDEAKCHMTLEAIMGGLFFFGDKVESLPAERLELLKNRDIIAVNRLGVHAIPLDLFSGVDIPTIWKLETKDRLIITIFNWLDKDVTKTYNLKTDFELNNSKYKLTELWTKKNFKIESNKLTLDQAAHSVKIIEFVKL</sequence>
<dbReference type="InterPro" id="IPR013785">
    <property type="entry name" value="Aldolase_TIM"/>
</dbReference>
<keyword evidence="3" id="KW-0326">Glycosidase</keyword>
<accession>A0A7J5AA42</accession>
<dbReference type="OrthoDB" id="9807519at2"/>
<protein>
    <recommendedName>
        <fullName evidence="4">Alpha galactosidase C-terminal domain-containing protein</fullName>
    </recommendedName>
</protein>
<dbReference type="PANTHER" id="PTHR11452:SF75">
    <property type="entry name" value="ALPHA-GALACTOSIDASE MEL1"/>
    <property type="match status" value="1"/>
</dbReference>
<dbReference type="GO" id="GO:0004553">
    <property type="term" value="F:hydrolase activity, hydrolyzing O-glycosyl compounds"/>
    <property type="evidence" value="ECO:0007669"/>
    <property type="project" value="InterPro"/>
</dbReference>
<dbReference type="Gene3D" id="3.20.20.70">
    <property type="entry name" value="Aldolase class I"/>
    <property type="match status" value="1"/>
</dbReference>
<dbReference type="GO" id="GO:0005975">
    <property type="term" value="P:carbohydrate metabolic process"/>
    <property type="evidence" value="ECO:0007669"/>
    <property type="project" value="InterPro"/>
</dbReference>
<keyword evidence="6" id="KW-1185">Reference proteome</keyword>
<dbReference type="Pfam" id="PF17801">
    <property type="entry name" value="Melibiase_C"/>
    <property type="match status" value="1"/>
</dbReference>
<dbReference type="RefSeq" id="WP_151108524.1">
    <property type="nucleotide sequence ID" value="NZ_WAEM01000011.1"/>
</dbReference>
<comment type="similarity">
    <text evidence="1">Belongs to the glycosyl hydrolase 27 family.</text>
</comment>
<dbReference type="Proteomes" id="UP000490922">
    <property type="component" value="Unassembled WGS sequence"/>
</dbReference>
<proteinExistence type="inferred from homology"/>
<keyword evidence="2" id="KW-0378">Hydrolase</keyword>
<dbReference type="Pfam" id="PF02065">
    <property type="entry name" value="Melibiase"/>
    <property type="match status" value="1"/>
</dbReference>
<dbReference type="InterPro" id="IPR041233">
    <property type="entry name" value="Melibiase_C"/>
</dbReference>
<dbReference type="EMBL" id="WAEM01000011">
    <property type="protein sequence ID" value="KAB1154039.1"/>
    <property type="molecule type" value="Genomic_DNA"/>
</dbReference>
<feature type="domain" description="Alpha galactosidase C-terminal" evidence="4">
    <location>
        <begin position="646"/>
        <end position="707"/>
    </location>
</feature>
<name>A0A7J5AA42_9FLAO</name>
<evidence type="ECO:0000256" key="3">
    <source>
        <dbReference type="ARBA" id="ARBA00023295"/>
    </source>
</evidence>
<evidence type="ECO:0000256" key="1">
    <source>
        <dbReference type="ARBA" id="ARBA00009743"/>
    </source>
</evidence>
<dbReference type="AlphaFoldDB" id="A0A7J5AA42"/>
<comment type="caution">
    <text evidence="5">The sequence shown here is derived from an EMBL/GenBank/DDBJ whole genome shotgun (WGS) entry which is preliminary data.</text>
</comment>